<feature type="domain" description="SsuA/THI5-like" evidence="1">
    <location>
        <begin position="4"/>
        <end position="76"/>
    </location>
</feature>
<gene>
    <name evidence="2" type="ORF">E3A20_23780</name>
</gene>
<name>A0A5C6M2Z3_9PLAN</name>
<evidence type="ECO:0000259" key="1">
    <source>
        <dbReference type="Pfam" id="PF09084"/>
    </source>
</evidence>
<reference evidence="2 3" key="2">
    <citation type="submission" date="2019-08" db="EMBL/GenBank/DDBJ databases">
        <authorList>
            <person name="Henke P."/>
        </authorList>
    </citation>
    <scope>NUCLEOTIDE SEQUENCE [LARGE SCALE GENOMIC DNA]</scope>
    <source>
        <strain evidence="2">Phe10_nw2017</strain>
    </source>
</reference>
<dbReference type="PANTHER" id="PTHR35936">
    <property type="entry name" value="MEMBRANE-BOUND LYTIC MUREIN TRANSGLYCOSYLASE F"/>
    <property type="match status" value="1"/>
</dbReference>
<comment type="caution">
    <text evidence="2">The sequence shown here is derived from an EMBL/GenBank/DDBJ whole genome shotgun (WGS) entry which is preliminary data.</text>
</comment>
<sequence length="143" mass="15642">ERVVAFVAKGKSEIRSFRDLKGKVVGSNRGWSHGADWDRMVQAKEIVVDEADSATANIQRLKAGRIDVYVTVQEDGELAVASLGFREHIVTGSVTLAQNSTHLIFSKSKVDPSLLKKLDESILTLRKTGRIREIAASAQGLKP</sequence>
<dbReference type="Proteomes" id="UP000321083">
    <property type="component" value="Unassembled WGS sequence"/>
</dbReference>
<keyword evidence="3" id="KW-1185">Reference proteome</keyword>
<dbReference type="Gene3D" id="3.40.190.10">
    <property type="entry name" value="Periplasmic binding protein-like II"/>
    <property type="match status" value="2"/>
</dbReference>
<dbReference type="SUPFAM" id="SSF53850">
    <property type="entry name" value="Periplasmic binding protein-like II"/>
    <property type="match status" value="1"/>
</dbReference>
<protein>
    <recommendedName>
        <fullName evidence="1">SsuA/THI5-like domain-containing protein</fullName>
    </recommendedName>
</protein>
<dbReference type="EMBL" id="SRHE01000639">
    <property type="protein sequence ID" value="TWW08495.1"/>
    <property type="molecule type" value="Genomic_DNA"/>
</dbReference>
<reference evidence="2 3" key="1">
    <citation type="submission" date="2019-08" db="EMBL/GenBank/DDBJ databases">
        <title>100 year-old enigma solved: identification of Planctomyces bekefii, the type genus and species of the phylum Planctomycetes.</title>
        <authorList>
            <person name="Svetlana D.N."/>
            <person name="Overmann J."/>
        </authorList>
    </citation>
    <scope>NUCLEOTIDE SEQUENCE [LARGE SCALE GENOMIC DNA]</scope>
    <source>
        <strain evidence="2">Phe10_nw2017</strain>
    </source>
</reference>
<dbReference type="Pfam" id="PF09084">
    <property type="entry name" value="NMT1"/>
    <property type="match status" value="1"/>
</dbReference>
<dbReference type="InterPro" id="IPR015168">
    <property type="entry name" value="SsuA/THI5"/>
</dbReference>
<dbReference type="PANTHER" id="PTHR35936:SF25">
    <property type="entry name" value="ABC TRANSPORTER SUBSTRATE-BINDING PROTEIN"/>
    <property type="match status" value="1"/>
</dbReference>
<proteinExistence type="predicted"/>
<evidence type="ECO:0000313" key="3">
    <source>
        <dbReference type="Proteomes" id="UP000321083"/>
    </source>
</evidence>
<accession>A0A5C6M2Z3</accession>
<organism evidence="2 3">
    <name type="scientific">Planctomyces bekefii</name>
    <dbReference type="NCBI Taxonomy" id="1653850"/>
    <lineage>
        <taxon>Bacteria</taxon>
        <taxon>Pseudomonadati</taxon>
        <taxon>Planctomycetota</taxon>
        <taxon>Planctomycetia</taxon>
        <taxon>Planctomycetales</taxon>
        <taxon>Planctomycetaceae</taxon>
        <taxon>Planctomyces</taxon>
    </lineage>
</organism>
<feature type="non-terminal residue" evidence="2">
    <location>
        <position position="1"/>
    </location>
</feature>
<dbReference type="AlphaFoldDB" id="A0A5C6M2Z3"/>
<evidence type="ECO:0000313" key="2">
    <source>
        <dbReference type="EMBL" id="TWW08495.1"/>
    </source>
</evidence>